<proteinExistence type="predicted"/>
<dbReference type="AlphaFoldDB" id="A0A4Y3VSW7"/>
<gene>
    <name evidence="2" type="ORF">SSP24_64140</name>
</gene>
<dbReference type="EMBL" id="BJND01000057">
    <property type="protein sequence ID" value="GEC08759.1"/>
    <property type="molecule type" value="Genomic_DNA"/>
</dbReference>
<feature type="region of interest" description="Disordered" evidence="1">
    <location>
        <begin position="124"/>
        <end position="143"/>
    </location>
</feature>
<evidence type="ECO:0000313" key="3">
    <source>
        <dbReference type="Proteomes" id="UP000317881"/>
    </source>
</evidence>
<dbReference type="Proteomes" id="UP000317881">
    <property type="component" value="Unassembled WGS sequence"/>
</dbReference>
<protein>
    <submittedName>
        <fullName evidence="2">Uncharacterized protein</fullName>
    </submittedName>
</protein>
<accession>A0A4Y3VSW7</accession>
<sequence length="143" mass="15152">MGGLYVTMGPALGVEFGQGLDTAQCDAGVRFDGRVLPTAGLPQVVKARPFVPRLEVPRPALPLAVREVIEAEAMQYGTLARGGERGPGLGGPVGRSLDRVAEFHSVVAPMAFDLPDHGAPAVHGQALGRGHERVEHRDRQFRG</sequence>
<evidence type="ECO:0000313" key="2">
    <source>
        <dbReference type="EMBL" id="GEC08759.1"/>
    </source>
</evidence>
<keyword evidence="3" id="KW-1185">Reference proteome</keyword>
<name>A0A4Y3VSW7_9ACTN</name>
<comment type="caution">
    <text evidence="2">The sequence shown here is derived from an EMBL/GenBank/DDBJ whole genome shotgun (WGS) entry which is preliminary data.</text>
</comment>
<evidence type="ECO:0000256" key="1">
    <source>
        <dbReference type="SAM" id="MobiDB-lite"/>
    </source>
</evidence>
<organism evidence="2 3">
    <name type="scientific">Streptomyces spinoverrucosus</name>
    <dbReference type="NCBI Taxonomy" id="284043"/>
    <lineage>
        <taxon>Bacteria</taxon>
        <taxon>Bacillati</taxon>
        <taxon>Actinomycetota</taxon>
        <taxon>Actinomycetes</taxon>
        <taxon>Kitasatosporales</taxon>
        <taxon>Streptomycetaceae</taxon>
        <taxon>Streptomyces</taxon>
    </lineage>
</organism>
<reference evidence="2 3" key="1">
    <citation type="submission" date="2019-06" db="EMBL/GenBank/DDBJ databases">
        <title>Whole genome shotgun sequence of Streptomyces spinoverrucosus NBRC 14228.</title>
        <authorList>
            <person name="Hosoyama A."/>
            <person name="Uohara A."/>
            <person name="Ohji S."/>
            <person name="Ichikawa N."/>
        </authorList>
    </citation>
    <scope>NUCLEOTIDE SEQUENCE [LARGE SCALE GENOMIC DNA]</scope>
    <source>
        <strain evidence="2 3">NBRC 14228</strain>
    </source>
</reference>
<feature type="compositionally biased region" description="Basic and acidic residues" evidence="1">
    <location>
        <begin position="129"/>
        <end position="143"/>
    </location>
</feature>